<dbReference type="Pfam" id="PF01549">
    <property type="entry name" value="ShK"/>
    <property type="match status" value="3"/>
</dbReference>
<protein>
    <recommendedName>
        <fullName evidence="4">ShKT domain-containing protein</fullName>
    </recommendedName>
</protein>
<feature type="domain" description="ShKT" evidence="4">
    <location>
        <begin position="201"/>
        <end position="235"/>
    </location>
</feature>
<dbReference type="SMART" id="SM00254">
    <property type="entry name" value="ShKT"/>
    <property type="match status" value="3"/>
</dbReference>
<comment type="caution">
    <text evidence="3">Lacks conserved residue(s) required for the propagation of feature annotation.</text>
</comment>
<evidence type="ECO:0000313" key="5">
    <source>
        <dbReference type="EnsemblMetazoa" id="CJA03872.1"/>
    </source>
</evidence>
<feature type="disulfide bond" evidence="3">
    <location>
        <begin position="201"/>
        <end position="235"/>
    </location>
</feature>
<dbReference type="Gene3D" id="1.10.10.1870">
    <property type="entry name" value="ShTK domain-like"/>
    <property type="match status" value="1"/>
</dbReference>
<reference evidence="6" key="1">
    <citation type="submission" date="2010-08" db="EMBL/GenBank/DDBJ databases">
        <authorList>
            <consortium name="Caenorhabditis japonica Sequencing Consortium"/>
            <person name="Wilson R.K."/>
        </authorList>
    </citation>
    <scope>NUCLEOTIDE SEQUENCE [LARGE SCALE GENOMIC DNA]</scope>
    <source>
        <strain evidence="6">DF5081</strain>
    </source>
</reference>
<keyword evidence="1" id="KW-0732">Signal</keyword>
<feature type="disulfide bond" evidence="3">
    <location>
        <begin position="248"/>
        <end position="282"/>
    </location>
</feature>
<dbReference type="InterPro" id="IPR003582">
    <property type="entry name" value="ShKT_dom"/>
</dbReference>
<keyword evidence="6" id="KW-1185">Reference proteome</keyword>
<dbReference type="Proteomes" id="UP000005237">
    <property type="component" value="Unassembled WGS sequence"/>
</dbReference>
<dbReference type="Gene3D" id="1.10.10.1940">
    <property type="match status" value="1"/>
</dbReference>
<keyword evidence="2 3" id="KW-1015">Disulfide bond</keyword>
<dbReference type="PANTHER" id="PTHR21724:SF94">
    <property type="entry name" value="SHKT DOMAIN-CONTAINING PROTEIN"/>
    <property type="match status" value="1"/>
</dbReference>
<proteinExistence type="predicted"/>
<evidence type="ECO:0000256" key="2">
    <source>
        <dbReference type="ARBA" id="ARBA00023157"/>
    </source>
</evidence>
<dbReference type="EnsemblMetazoa" id="CJA03872.1">
    <property type="protein sequence ID" value="CJA03872.1"/>
    <property type="gene ID" value="WBGene00123076"/>
</dbReference>
<accession>A0A8R1HJW4</accession>
<dbReference type="FunFam" id="1.10.10.1940:FF:000002">
    <property type="entry name" value="PHAryngeal gland Toxin-related"/>
    <property type="match status" value="1"/>
</dbReference>
<reference evidence="5" key="2">
    <citation type="submission" date="2022-06" db="UniProtKB">
        <authorList>
            <consortium name="EnsemblMetazoa"/>
        </authorList>
    </citation>
    <scope>IDENTIFICATION</scope>
    <source>
        <strain evidence="5">DF5081</strain>
    </source>
</reference>
<evidence type="ECO:0000256" key="3">
    <source>
        <dbReference type="PROSITE-ProRule" id="PRU01005"/>
    </source>
</evidence>
<dbReference type="AlphaFoldDB" id="A0A8R1HJW4"/>
<dbReference type="FunFam" id="1.10.10.1870:FF:000001">
    <property type="entry name" value="Metalloendopeptidase"/>
    <property type="match status" value="1"/>
</dbReference>
<name>A0A8R1HJW4_CAEJA</name>
<organism evidence="5 6">
    <name type="scientific">Caenorhabditis japonica</name>
    <dbReference type="NCBI Taxonomy" id="281687"/>
    <lineage>
        <taxon>Eukaryota</taxon>
        <taxon>Metazoa</taxon>
        <taxon>Ecdysozoa</taxon>
        <taxon>Nematoda</taxon>
        <taxon>Chromadorea</taxon>
        <taxon>Rhabditida</taxon>
        <taxon>Rhabditina</taxon>
        <taxon>Rhabditomorpha</taxon>
        <taxon>Rhabditoidea</taxon>
        <taxon>Rhabditidae</taxon>
        <taxon>Peloderinae</taxon>
        <taxon>Caenorhabditis</taxon>
    </lineage>
</organism>
<evidence type="ECO:0000259" key="4">
    <source>
        <dbReference type="PROSITE" id="PS51670"/>
    </source>
</evidence>
<feature type="domain" description="ShKT" evidence="4">
    <location>
        <begin position="248"/>
        <end position="282"/>
    </location>
</feature>
<feature type="domain" description="ShKT" evidence="4">
    <location>
        <begin position="1"/>
        <end position="12"/>
    </location>
</feature>
<sequence length="323" mass="36292">MKSKCEASCGFCGIQSFEEAEKVERKMRELTNGQDCDLPRKCVFPKEKMLNSTANSMTPGAILIDPIIGYKVLRNDTTTSRSEFSNGTFNTTAVDLKTVLIQSTVTTKPSELKSQVTTSSRQPRTISTVDPNESLKTFAASRSESTTSSITLPRNFNSTTTFRKITLEELKSARDTMPKITTAEPSSLTTSLSKTVIQGTCFDEYTYCREFTSLCSHPAFSEVMASHCSLTCDRCEDVERVEEGKENCEDKTPDCSEYRDLCENSRYKSLMENYCPKTCGHCVPLCRDRHQNCPQFYDDGFCNDTMYTVDERKYLCGATCLMC</sequence>
<evidence type="ECO:0000313" key="6">
    <source>
        <dbReference type="Proteomes" id="UP000005237"/>
    </source>
</evidence>
<dbReference type="PANTHER" id="PTHR21724">
    <property type="entry name" value="SHKT DOMAIN-CONTAINING PROTEIN"/>
    <property type="match status" value="1"/>
</dbReference>
<evidence type="ECO:0000256" key="1">
    <source>
        <dbReference type="ARBA" id="ARBA00022729"/>
    </source>
</evidence>
<dbReference type="PROSITE" id="PS51670">
    <property type="entry name" value="SHKT"/>
    <property type="match status" value="3"/>
</dbReference>